<dbReference type="GO" id="GO:0016075">
    <property type="term" value="P:rRNA catabolic process"/>
    <property type="evidence" value="ECO:0007669"/>
    <property type="project" value="TreeGrafter"/>
</dbReference>
<dbReference type="GO" id="GO:0000467">
    <property type="term" value="P:exonucleolytic trimming to generate mature 3'-end of 5.8S rRNA from tricistronic rRNA transcript (SSU-rRNA, 5.8S rRNA, LSU-rRNA)"/>
    <property type="evidence" value="ECO:0007669"/>
    <property type="project" value="TreeGrafter"/>
</dbReference>
<dbReference type="GO" id="GO:0071028">
    <property type="term" value="P:nuclear mRNA surveillance"/>
    <property type="evidence" value="ECO:0007669"/>
    <property type="project" value="TreeGrafter"/>
</dbReference>
<dbReference type="InterPro" id="IPR020568">
    <property type="entry name" value="Ribosomal_Su5_D2-typ_SF"/>
</dbReference>
<organism evidence="11 12">
    <name type="scientific">Vespula vulgaris</name>
    <name type="common">Yellow jacket</name>
    <name type="synonym">Wasp</name>
    <dbReference type="NCBI Taxonomy" id="7454"/>
    <lineage>
        <taxon>Eukaryota</taxon>
        <taxon>Metazoa</taxon>
        <taxon>Ecdysozoa</taxon>
        <taxon>Arthropoda</taxon>
        <taxon>Hexapoda</taxon>
        <taxon>Insecta</taxon>
        <taxon>Pterygota</taxon>
        <taxon>Neoptera</taxon>
        <taxon>Endopterygota</taxon>
        <taxon>Hymenoptera</taxon>
        <taxon>Apocrita</taxon>
        <taxon>Aculeata</taxon>
        <taxon>Vespoidea</taxon>
        <taxon>Vespidae</taxon>
        <taxon>Vespinae</taxon>
        <taxon>Vespula</taxon>
    </lineage>
</organism>
<evidence type="ECO:0000256" key="8">
    <source>
        <dbReference type="ARBA" id="ARBA00032660"/>
    </source>
</evidence>
<accession>A0A834N3D1</accession>
<dbReference type="Pfam" id="PF01138">
    <property type="entry name" value="RNase_PH"/>
    <property type="match status" value="1"/>
</dbReference>
<dbReference type="InterPro" id="IPR015847">
    <property type="entry name" value="ExoRNase_PH_dom2"/>
</dbReference>
<dbReference type="Pfam" id="PF03725">
    <property type="entry name" value="RNase_PH_C"/>
    <property type="match status" value="1"/>
</dbReference>
<evidence type="ECO:0000259" key="10">
    <source>
        <dbReference type="Pfam" id="PF03725"/>
    </source>
</evidence>
<evidence type="ECO:0000313" key="11">
    <source>
        <dbReference type="EMBL" id="KAF7394802.1"/>
    </source>
</evidence>
<dbReference type="SUPFAM" id="SSF55666">
    <property type="entry name" value="Ribonuclease PH domain 2-like"/>
    <property type="match status" value="1"/>
</dbReference>
<dbReference type="GO" id="GO:0034475">
    <property type="term" value="P:U4 snRNA 3'-end processing"/>
    <property type="evidence" value="ECO:0007669"/>
    <property type="project" value="TreeGrafter"/>
</dbReference>
<comment type="similarity">
    <text evidence="3">Belongs to the RNase PH family.</text>
</comment>
<protein>
    <recommendedName>
        <fullName evidence="4">Exosome complex component RRP45</fullName>
    </recommendedName>
    <alternativeName>
        <fullName evidence="8">Exosome component 9</fullName>
    </alternativeName>
</protein>
<evidence type="ECO:0000313" key="12">
    <source>
        <dbReference type="Proteomes" id="UP000614350"/>
    </source>
</evidence>
<evidence type="ECO:0000256" key="7">
    <source>
        <dbReference type="ARBA" id="ARBA00023242"/>
    </source>
</evidence>
<dbReference type="GO" id="GO:0034476">
    <property type="term" value="P:U5 snRNA 3'-end processing"/>
    <property type="evidence" value="ECO:0007669"/>
    <property type="project" value="TreeGrafter"/>
</dbReference>
<reference evidence="11" key="1">
    <citation type="journal article" date="2020" name="G3 (Bethesda)">
        <title>High-Quality Assemblies for Three Invasive Social Wasps from the &lt;i&gt;Vespula&lt;/i&gt; Genus.</title>
        <authorList>
            <person name="Harrop T.W.R."/>
            <person name="Guhlin J."/>
            <person name="McLaughlin G.M."/>
            <person name="Permina E."/>
            <person name="Stockwell P."/>
            <person name="Gilligan J."/>
            <person name="Le Lec M.F."/>
            <person name="Gruber M.A.M."/>
            <person name="Quinn O."/>
            <person name="Lovegrove M."/>
            <person name="Duncan E.J."/>
            <person name="Remnant E.J."/>
            <person name="Van Eeckhoven J."/>
            <person name="Graham B."/>
            <person name="Knapp R.A."/>
            <person name="Langford K.W."/>
            <person name="Kronenberg Z."/>
            <person name="Press M.O."/>
            <person name="Eacker S.M."/>
            <person name="Wilson-Rankin E.E."/>
            <person name="Purcell J."/>
            <person name="Lester P.J."/>
            <person name="Dearden P.K."/>
        </authorList>
    </citation>
    <scope>NUCLEOTIDE SEQUENCE</scope>
    <source>
        <strain evidence="11">Marl-1</strain>
    </source>
</reference>
<dbReference type="PANTHER" id="PTHR11097">
    <property type="entry name" value="EXOSOME COMPLEX EXONUCLEASE RIBOSOMAL RNA PROCESSING PROTEIN"/>
    <property type="match status" value="1"/>
</dbReference>
<dbReference type="InterPro" id="IPR033100">
    <property type="entry name" value="Rrp45"/>
</dbReference>
<keyword evidence="12" id="KW-1185">Reference proteome</keyword>
<dbReference type="GO" id="GO:0035925">
    <property type="term" value="F:mRNA 3'-UTR AU-rich region binding"/>
    <property type="evidence" value="ECO:0007669"/>
    <property type="project" value="TreeGrafter"/>
</dbReference>
<dbReference type="GO" id="GO:0071035">
    <property type="term" value="P:nuclear polyadenylation-dependent rRNA catabolic process"/>
    <property type="evidence" value="ECO:0007669"/>
    <property type="project" value="TreeGrafter"/>
</dbReference>
<keyword evidence="5" id="KW-0963">Cytoplasm</keyword>
<dbReference type="Proteomes" id="UP000614350">
    <property type="component" value="Unassembled WGS sequence"/>
</dbReference>
<sequence>MKKTILTNCEKNFINASIKEKTRLDGRDLFEARSVNIYFGSDWGTCIVSLGKTRAVAQVSCDIQQPKPSRPNEGMIYINVELNPLAAHHFENNRQCEATTLINRQLEKCIKESKCIDLESLCIVADKKVWNLRLDINILNHDGNLIDCASIAALAALLHFHRPDVTSTGNNIIVHPFNEKDALPLRLFFLPVCVSFITFESGITVMDPTYIEEKVAVAQLTLGVNSYKELCSLHFDYLTKTLTVEDVISVASNHAAKYAINLIKQIKEAVVKDISLRFSKDNTYSCHIKECIISNKVTTMYNDNISIKLHNWNFTQQHKNETYENDDNNEETNHIVKLAEGFAELITNETKTIGDGGHNSWCPSSDEDMSDVEIISVNESSNTTINKADILELDGDSEEEIIEIVDKKDII</sequence>
<dbReference type="InterPro" id="IPR050590">
    <property type="entry name" value="Exosome_comp_Rrp42_subfam"/>
</dbReference>
<evidence type="ECO:0000256" key="1">
    <source>
        <dbReference type="ARBA" id="ARBA00004123"/>
    </source>
</evidence>
<dbReference type="Gene3D" id="3.30.230.70">
    <property type="entry name" value="GHMP Kinase, N-terminal domain"/>
    <property type="match status" value="1"/>
</dbReference>
<keyword evidence="6" id="KW-0694">RNA-binding</keyword>
<dbReference type="InterPro" id="IPR001247">
    <property type="entry name" value="ExoRNase_PH_dom1"/>
</dbReference>
<evidence type="ECO:0000256" key="3">
    <source>
        <dbReference type="ARBA" id="ARBA00006678"/>
    </source>
</evidence>
<dbReference type="GO" id="GO:0000177">
    <property type="term" value="C:cytoplasmic exosome (RNase complex)"/>
    <property type="evidence" value="ECO:0007669"/>
    <property type="project" value="TreeGrafter"/>
</dbReference>
<proteinExistence type="inferred from homology"/>
<dbReference type="CDD" id="cd11368">
    <property type="entry name" value="RNase_PH_RRP45"/>
    <property type="match status" value="1"/>
</dbReference>
<dbReference type="GO" id="GO:0034473">
    <property type="term" value="P:U1 snRNA 3'-end processing"/>
    <property type="evidence" value="ECO:0007669"/>
    <property type="project" value="TreeGrafter"/>
</dbReference>
<dbReference type="GO" id="GO:0071038">
    <property type="term" value="P:TRAMP-dependent tRNA surveillance pathway"/>
    <property type="evidence" value="ECO:0007669"/>
    <property type="project" value="TreeGrafter"/>
</dbReference>
<dbReference type="AlphaFoldDB" id="A0A834N3D1"/>
<name>A0A834N3D1_VESVU</name>
<evidence type="ECO:0000256" key="6">
    <source>
        <dbReference type="ARBA" id="ARBA00022884"/>
    </source>
</evidence>
<feature type="domain" description="Exoribonuclease phosphorolytic" evidence="10">
    <location>
        <begin position="190"/>
        <end position="235"/>
    </location>
</feature>
<dbReference type="InterPro" id="IPR027408">
    <property type="entry name" value="PNPase/RNase_PH_dom_sf"/>
</dbReference>
<evidence type="ECO:0000256" key="2">
    <source>
        <dbReference type="ARBA" id="ARBA00004496"/>
    </source>
</evidence>
<dbReference type="GO" id="GO:0000176">
    <property type="term" value="C:nuclear exosome (RNase complex)"/>
    <property type="evidence" value="ECO:0007669"/>
    <property type="project" value="TreeGrafter"/>
</dbReference>
<comment type="subcellular location">
    <subcellularLocation>
        <location evidence="2">Cytoplasm</location>
    </subcellularLocation>
    <subcellularLocation>
        <location evidence="1">Nucleus</location>
    </subcellularLocation>
</comment>
<gene>
    <name evidence="11" type="ORF">HZH66_007976</name>
</gene>
<dbReference type="EMBL" id="JACSEA010000008">
    <property type="protein sequence ID" value="KAF7394802.1"/>
    <property type="molecule type" value="Genomic_DNA"/>
</dbReference>
<evidence type="ECO:0000256" key="4">
    <source>
        <dbReference type="ARBA" id="ARBA00019572"/>
    </source>
</evidence>
<comment type="caution">
    <text evidence="11">The sequence shown here is derived from an EMBL/GenBank/DDBJ whole genome shotgun (WGS) entry which is preliminary data.</text>
</comment>
<dbReference type="InterPro" id="IPR036345">
    <property type="entry name" value="ExoRNase_PH_dom2_sf"/>
</dbReference>
<keyword evidence="7" id="KW-0539">Nucleus</keyword>
<dbReference type="SUPFAM" id="SSF54211">
    <property type="entry name" value="Ribosomal protein S5 domain 2-like"/>
    <property type="match status" value="1"/>
</dbReference>
<feature type="domain" description="Exoribonuclease phosphorolytic" evidence="9">
    <location>
        <begin position="31"/>
        <end position="163"/>
    </location>
</feature>
<evidence type="ECO:0000256" key="5">
    <source>
        <dbReference type="ARBA" id="ARBA00022490"/>
    </source>
</evidence>
<evidence type="ECO:0000259" key="9">
    <source>
        <dbReference type="Pfam" id="PF01138"/>
    </source>
</evidence>
<dbReference type="PANTHER" id="PTHR11097:SF14">
    <property type="entry name" value="EXOSOME COMPLEX COMPONENT RRP45"/>
    <property type="match status" value="1"/>
</dbReference>